<gene>
    <name evidence="3" type="ORF">QBC38DRAFT_486593</name>
</gene>
<dbReference type="Gene3D" id="3.90.640.10">
    <property type="entry name" value="Actin, Chain A, domain 4"/>
    <property type="match status" value="1"/>
</dbReference>
<dbReference type="PANTHER" id="PTHR42749">
    <property type="entry name" value="CELL SHAPE-DETERMINING PROTEIN MREB"/>
    <property type="match status" value="1"/>
</dbReference>
<reference evidence="3" key="2">
    <citation type="submission" date="2023-05" db="EMBL/GenBank/DDBJ databases">
        <authorList>
            <consortium name="Lawrence Berkeley National Laboratory"/>
            <person name="Steindorff A."/>
            <person name="Hensen N."/>
            <person name="Bonometti L."/>
            <person name="Westerberg I."/>
            <person name="Brannstrom I.O."/>
            <person name="Guillou S."/>
            <person name="Cros-Aarteil S."/>
            <person name="Calhoun S."/>
            <person name="Haridas S."/>
            <person name="Kuo A."/>
            <person name="Mondo S."/>
            <person name="Pangilinan J."/>
            <person name="Riley R."/>
            <person name="Labutti K."/>
            <person name="Andreopoulos B."/>
            <person name="Lipzen A."/>
            <person name="Chen C."/>
            <person name="Yanf M."/>
            <person name="Daum C."/>
            <person name="Ng V."/>
            <person name="Clum A."/>
            <person name="Ohm R."/>
            <person name="Martin F."/>
            <person name="Silar P."/>
            <person name="Natvig D."/>
            <person name="Lalanne C."/>
            <person name="Gautier V."/>
            <person name="Ament-Velasquez S.L."/>
            <person name="Kruys A."/>
            <person name="Hutchinson M.I."/>
            <person name="Powell A.J."/>
            <person name="Barry K."/>
            <person name="Miller A.N."/>
            <person name="Grigoriev I.V."/>
            <person name="Debuchy R."/>
            <person name="Gladieux P."/>
            <person name="Thoren M.H."/>
            <person name="Johannesson H."/>
        </authorList>
    </citation>
    <scope>NUCLEOTIDE SEQUENCE</scope>
    <source>
        <strain evidence="3">CBS 990.96</strain>
    </source>
</reference>
<name>A0AAN7BIL0_9PEZI</name>
<dbReference type="CDD" id="cd10170">
    <property type="entry name" value="ASKHA_NBD_HSP70"/>
    <property type="match status" value="1"/>
</dbReference>
<evidence type="ECO:0000313" key="3">
    <source>
        <dbReference type="EMBL" id="KAK4223934.1"/>
    </source>
</evidence>
<dbReference type="EMBL" id="MU865409">
    <property type="protein sequence ID" value="KAK4223934.1"/>
    <property type="molecule type" value="Genomic_DNA"/>
</dbReference>
<proteinExistence type="predicted"/>
<comment type="caution">
    <text evidence="3">The sequence shown here is derived from an EMBL/GenBank/DDBJ whole genome shotgun (WGS) entry which is preliminary data.</text>
</comment>
<evidence type="ECO:0000313" key="4">
    <source>
        <dbReference type="Proteomes" id="UP001301958"/>
    </source>
</evidence>
<dbReference type="Gene3D" id="3.30.420.40">
    <property type="match status" value="2"/>
</dbReference>
<dbReference type="GO" id="GO:0005524">
    <property type="term" value="F:ATP binding"/>
    <property type="evidence" value="ECO:0007669"/>
    <property type="project" value="UniProtKB-KW"/>
</dbReference>
<accession>A0AAN7BIL0</accession>
<evidence type="ECO:0000256" key="1">
    <source>
        <dbReference type="ARBA" id="ARBA00022741"/>
    </source>
</evidence>
<protein>
    <submittedName>
        <fullName evidence="3">Uncharacterized protein</fullName>
    </submittedName>
</protein>
<organism evidence="3 4">
    <name type="scientific">Podospora fimiseda</name>
    <dbReference type="NCBI Taxonomy" id="252190"/>
    <lineage>
        <taxon>Eukaryota</taxon>
        <taxon>Fungi</taxon>
        <taxon>Dikarya</taxon>
        <taxon>Ascomycota</taxon>
        <taxon>Pezizomycotina</taxon>
        <taxon>Sordariomycetes</taxon>
        <taxon>Sordariomycetidae</taxon>
        <taxon>Sordariales</taxon>
        <taxon>Podosporaceae</taxon>
        <taxon>Podospora</taxon>
    </lineage>
</organism>
<dbReference type="Pfam" id="PF00012">
    <property type="entry name" value="HSP70"/>
    <property type="match status" value="1"/>
</dbReference>
<dbReference type="InterPro" id="IPR013126">
    <property type="entry name" value="Hsp_70_fam"/>
</dbReference>
<dbReference type="InterPro" id="IPR043129">
    <property type="entry name" value="ATPase_NBD"/>
</dbReference>
<keyword evidence="4" id="KW-1185">Reference proteome</keyword>
<dbReference type="SUPFAM" id="SSF53067">
    <property type="entry name" value="Actin-like ATPase domain"/>
    <property type="match status" value="2"/>
</dbReference>
<dbReference type="GO" id="GO:0140662">
    <property type="term" value="F:ATP-dependent protein folding chaperone"/>
    <property type="evidence" value="ECO:0007669"/>
    <property type="project" value="InterPro"/>
</dbReference>
<dbReference type="Proteomes" id="UP001301958">
    <property type="component" value="Unassembled WGS sequence"/>
</dbReference>
<keyword evidence="1" id="KW-0547">Nucleotide-binding</keyword>
<evidence type="ECO:0000256" key="2">
    <source>
        <dbReference type="ARBA" id="ARBA00022840"/>
    </source>
</evidence>
<sequence length="627" mass="70030">MSRGEVDLLVAIDFGMTCTGVAWTTRNMDSHKLIQTWPGKHGFHRKVPSTILYDKEKKTVKSWGFATNDNLDTVDWFKRHLDEKSLSNMLAKNNNRKEGPVKVQYETVDEVRKIYRDYMKNLYEHIKAQLTRNEPWTDKTVDFVFSLPATFRSLEISTALMKQLKEAGFGSGGRRKGMHRVSWGLSEPQAAAVFTAKEVSVTLKKRDIILVCDAGGGTTDLALLEQHGENGFCDLREIAPVQGRDIGSTNIDLAFAALVKKRLAKAAGKLEFDKNAVTIMMLSDEFQGWKRAFGNVKEEQFGTVRVSVPILKGGSSNAEAGITDNKMNFTHKEFQSLFDPEVDSIIKAIQAQINKAAATQPAKRPNYIVLSGGLGSSAYVQQKVAAAFPNPRVIVADNDDPQLSVVKGLILDRKQRDRQGVSALSVRKARASYGVVTSERYDKTNPDHKLLPRSISEMDNEEIVTGLIVWVIKKGQDIDATDDPEKKHKFYYSFKGTDSPGKSKRELVICHLDGDKLPVRKGDVDIFPLCTVESDLSKVPKNYIETRTVRMGGNGDDGSDSRWRLGGLLRGRTKPPRTEYREIPYDVKFVVGAIDAKFELWVGNEEFAGKNSFKVEWIPEGLKSSGK</sequence>
<dbReference type="PANTHER" id="PTHR42749:SF1">
    <property type="entry name" value="CELL SHAPE-DETERMINING PROTEIN MREB"/>
    <property type="match status" value="1"/>
</dbReference>
<reference evidence="3" key="1">
    <citation type="journal article" date="2023" name="Mol. Phylogenet. Evol.">
        <title>Genome-scale phylogeny and comparative genomics of the fungal order Sordariales.</title>
        <authorList>
            <person name="Hensen N."/>
            <person name="Bonometti L."/>
            <person name="Westerberg I."/>
            <person name="Brannstrom I.O."/>
            <person name="Guillou S."/>
            <person name="Cros-Aarteil S."/>
            <person name="Calhoun S."/>
            <person name="Haridas S."/>
            <person name="Kuo A."/>
            <person name="Mondo S."/>
            <person name="Pangilinan J."/>
            <person name="Riley R."/>
            <person name="LaButti K."/>
            <person name="Andreopoulos B."/>
            <person name="Lipzen A."/>
            <person name="Chen C."/>
            <person name="Yan M."/>
            <person name="Daum C."/>
            <person name="Ng V."/>
            <person name="Clum A."/>
            <person name="Steindorff A."/>
            <person name="Ohm R.A."/>
            <person name="Martin F."/>
            <person name="Silar P."/>
            <person name="Natvig D.O."/>
            <person name="Lalanne C."/>
            <person name="Gautier V."/>
            <person name="Ament-Velasquez S.L."/>
            <person name="Kruys A."/>
            <person name="Hutchinson M.I."/>
            <person name="Powell A.J."/>
            <person name="Barry K."/>
            <person name="Miller A.N."/>
            <person name="Grigoriev I.V."/>
            <person name="Debuchy R."/>
            <person name="Gladieux P."/>
            <person name="Hiltunen Thoren M."/>
            <person name="Johannesson H."/>
        </authorList>
    </citation>
    <scope>NUCLEOTIDE SEQUENCE</scope>
    <source>
        <strain evidence="3">CBS 990.96</strain>
    </source>
</reference>
<dbReference type="AlphaFoldDB" id="A0AAN7BIL0"/>
<keyword evidence="2" id="KW-0067">ATP-binding</keyword>